<protein>
    <recommendedName>
        <fullName evidence="3 10">Isopentenyl-diphosphate Delta-isomerase</fullName>
        <shortName evidence="10">IPP isomerase</shortName>
        <ecNumber evidence="3 10">5.3.3.2</ecNumber>
    </recommendedName>
    <alternativeName>
        <fullName evidence="10">IPP:DMAPP isomerase</fullName>
    </alternativeName>
    <alternativeName>
        <fullName evidence="10">Isopentenyl pyrophosphate isomerase</fullName>
    </alternativeName>
</protein>
<dbReference type="GO" id="GO:0009240">
    <property type="term" value="P:isopentenyl diphosphate biosynthetic process"/>
    <property type="evidence" value="ECO:0007669"/>
    <property type="project" value="TreeGrafter"/>
</dbReference>
<dbReference type="CDD" id="cd02885">
    <property type="entry name" value="NUDIX_IPP_Isomerase"/>
    <property type="match status" value="1"/>
</dbReference>
<evidence type="ECO:0000256" key="7">
    <source>
        <dbReference type="ARBA" id="ARBA00023211"/>
    </source>
</evidence>
<organism evidence="12 13">
    <name type="scientific">Solirubrobacter ginsenosidimutans</name>
    <dbReference type="NCBI Taxonomy" id="490573"/>
    <lineage>
        <taxon>Bacteria</taxon>
        <taxon>Bacillati</taxon>
        <taxon>Actinomycetota</taxon>
        <taxon>Thermoleophilia</taxon>
        <taxon>Solirubrobacterales</taxon>
        <taxon>Solirubrobacteraceae</taxon>
        <taxon>Solirubrobacter</taxon>
    </lineage>
</organism>
<dbReference type="EC" id="5.3.3.2" evidence="3 10"/>
<evidence type="ECO:0000256" key="5">
    <source>
        <dbReference type="ARBA" id="ARBA00022723"/>
    </source>
</evidence>
<dbReference type="PANTHER" id="PTHR10885">
    <property type="entry name" value="ISOPENTENYL-DIPHOSPHATE DELTA-ISOMERASE"/>
    <property type="match status" value="1"/>
</dbReference>
<keyword evidence="13" id="KW-1185">Reference proteome</keyword>
<feature type="binding site" evidence="10">
    <location>
        <position position="24"/>
    </location>
    <ligand>
        <name>Mn(2+)</name>
        <dbReference type="ChEBI" id="CHEBI:29035"/>
    </ligand>
</feature>
<comment type="similarity">
    <text evidence="2 10">Belongs to the IPP isomerase type 1 family.</text>
</comment>
<dbReference type="NCBIfam" id="NF002995">
    <property type="entry name" value="PRK03759.1"/>
    <property type="match status" value="1"/>
</dbReference>
<dbReference type="Pfam" id="PF00293">
    <property type="entry name" value="NUDIX"/>
    <property type="match status" value="1"/>
</dbReference>
<evidence type="ECO:0000256" key="10">
    <source>
        <dbReference type="HAMAP-Rule" id="MF_00202"/>
    </source>
</evidence>
<dbReference type="InterPro" id="IPR056375">
    <property type="entry name" value="Idi_bact"/>
</dbReference>
<keyword evidence="6 10" id="KW-0460">Magnesium</keyword>
<evidence type="ECO:0000256" key="3">
    <source>
        <dbReference type="ARBA" id="ARBA00012057"/>
    </source>
</evidence>
<feature type="binding site" evidence="10">
    <location>
        <position position="110"/>
    </location>
    <ligand>
        <name>Mn(2+)</name>
        <dbReference type="ChEBI" id="CHEBI:29035"/>
    </ligand>
</feature>
<keyword evidence="7 10" id="KW-0464">Manganese</keyword>
<feature type="domain" description="Nudix hydrolase" evidence="11">
    <location>
        <begin position="28"/>
        <end position="160"/>
    </location>
</feature>
<comment type="pathway">
    <text evidence="1 10">Isoprenoid biosynthesis; dimethylallyl diphosphate biosynthesis; dimethylallyl diphosphate from isopentenyl diphosphate: step 1/1.</text>
</comment>
<evidence type="ECO:0000256" key="2">
    <source>
        <dbReference type="ARBA" id="ARBA00007579"/>
    </source>
</evidence>
<comment type="function">
    <text evidence="10">Catalyzes the 1,3-allylic rearrangement of the homoallylic substrate isopentenyl (IPP) to its highly electrophilic allylic isomer, dimethylallyl diphosphate (DMAPP).</text>
</comment>
<evidence type="ECO:0000256" key="4">
    <source>
        <dbReference type="ARBA" id="ARBA00022490"/>
    </source>
</evidence>
<feature type="binding site" evidence="10">
    <location>
        <position position="85"/>
    </location>
    <ligand>
        <name>Mg(2+)</name>
        <dbReference type="ChEBI" id="CHEBI:18420"/>
    </ligand>
</feature>
<gene>
    <name evidence="10 12" type="primary">idi</name>
    <name evidence="12" type="ORF">OM076_07715</name>
</gene>
<comment type="subcellular location">
    <subcellularLocation>
        <location evidence="10">Cytoplasm</location>
    </subcellularLocation>
</comment>
<dbReference type="GO" id="GO:0046872">
    <property type="term" value="F:metal ion binding"/>
    <property type="evidence" value="ECO:0007669"/>
    <property type="project" value="UniProtKB-KW"/>
</dbReference>
<evidence type="ECO:0000313" key="13">
    <source>
        <dbReference type="Proteomes" id="UP001149140"/>
    </source>
</evidence>
<evidence type="ECO:0000256" key="8">
    <source>
        <dbReference type="ARBA" id="ARBA00023229"/>
    </source>
</evidence>
<evidence type="ECO:0000256" key="6">
    <source>
        <dbReference type="ARBA" id="ARBA00022842"/>
    </source>
</evidence>
<comment type="cofactor">
    <cofactor evidence="10">
        <name>Mn(2+)</name>
        <dbReference type="ChEBI" id="CHEBI:29035"/>
    </cofactor>
    <text evidence="10">Binds 1 Mn(2+) ion per subunit.</text>
</comment>
<dbReference type="SUPFAM" id="SSF55811">
    <property type="entry name" value="Nudix"/>
    <property type="match status" value="1"/>
</dbReference>
<evidence type="ECO:0000259" key="11">
    <source>
        <dbReference type="PROSITE" id="PS51462"/>
    </source>
</evidence>
<dbReference type="GO" id="GO:0050992">
    <property type="term" value="P:dimethylallyl diphosphate biosynthetic process"/>
    <property type="evidence" value="ECO:0007669"/>
    <property type="project" value="UniProtKB-UniRule"/>
</dbReference>
<dbReference type="Gene3D" id="3.90.79.10">
    <property type="entry name" value="Nucleoside Triphosphate Pyrophosphohydrolase"/>
    <property type="match status" value="1"/>
</dbReference>
<dbReference type="Proteomes" id="UP001149140">
    <property type="component" value="Unassembled WGS sequence"/>
</dbReference>
<dbReference type="InterPro" id="IPR000086">
    <property type="entry name" value="NUDIX_hydrolase_dom"/>
</dbReference>
<accession>A0A9X3MP99</accession>
<comment type="cofactor">
    <cofactor evidence="10">
        <name>Mg(2+)</name>
        <dbReference type="ChEBI" id="CHEBI:18420"/>
    </cofactor>
    <text evidence="10">Binds 1 Mg(2+) ion per subunit. The magnesium ion binds only when substrate is bound.</text>
</comment>
<dbReference type="PIRSF" id="PIRSF018427">
    <property type="entry name" value="Isopntndiph_ism"/>
    <property type="match status" value="1"/>
</dbReference>
<dbReference type="NCBIfam" id="TIGR02150">
    <property type="entry name" value="IPP_isom_1"/>
    <property type="match status" value="1"/>
</dbReference>
<keyword evidence="8 10" id="KW-0414">Isoprene biosynthesis</keyword>
<name>A0A9X3MP99_9ACTN</name>
<reference evidence="12" key="1">
    <citation type="submission" date="2022-10" db="EMBL/GenBank/DDBJ databases">
        <title>The WGS of Solirubrobacter ginsenosidimutans DSM 21036.</title>
        <authorList>
            <person name="Jiang Z."/>
        </authorList>
    </citation>
    <scope>NUCLEOTIDE SEQUENCE</scope>
    <source>
        <strain evidence="12">DSM 21036</strain>
    </source>
</reference>
<comment type="catalytic activity">
    <reaction evidence="10">
        <text>isopentenyl diphosphate = dimethylallyl diphosphate</text>
        <dbReference type="Rhea" id="RHEA:23284"/>
        <dbReference type="ChEBI" id="CHEBI:57623"/>
        <dbReference type="ChEBI" id="CHEBI:128769"/>
        <dbReference type="EC" id="5.3.3.2"/>
    </reaction>
</comment>
<dbReference type="InterPro" id="IPR015797">
    <property type="entry name" value="NUDIX_hydrolase-like_dom_sf"/>
</dbReference>
<evidence type="ECO:0000256" key="9">
    <source>
        <dbReference type="ARBA" id="ARBA00023235"/>
    </source>
</evidence>
<feature type="active site" evidence="10">
    <location>
        <position position="65"/>
    </location>
</feature>
<dbReference type="EMBL" id="JAPDOD010000004">
    <property type="protein sequence ID" value="MDA0160144.1"/>
    <property type="molecule type" value="Genomic_DNA"/>
</dbReference>
<dbReference type="GO" id="GO:0004452">
    <property type="term" value="F:isopentenyl-diphosphate delta-isomerase activity"/>
    <property type="evidence" value="ECO:0007669"/>
    <property type="project" value="UniProtKB-UniRule"/>
</dbReference>
<feature type="binding site" evidence="10">
    <location>
        <position position="112"/>
    </location>
    <ligand>
        <name>Mn(2+)</name>
        <dbReference type="ChEBI" id="CHEBI:29035"/>
    </ligand>
</feature>
<feature type="binding site" evidence="10">
    <location>
        <position position="30"/>
    </location>
    <ligand>
        <name>Mn(2+)</name>
        <dbReference type="ChEBI" id="CHEBI:29035"/>
    </ligand>
</feature>
<dbReference type="HAMAP" id="MF_00202">
    <property type="entry name" value="Idi"/>
    <property type="match status" value="1"/>
</dbReference>
<keyword evidence="5 10" id="KW-0479">Metal-binding</keyword>
<sequence>MIENVVLIDEADAALGEGEKLDVHRQGALHRAFSVFAFNAAGELLLQRRALSKYHSGGLWTNTCCGHPRPGEATEDAARRRLFEELGMTCGKLVPAGVYRYRAEIMDLVENELDHLLLTEVTDTPQPNPDEVVEWRFIALDDLSAWLDERPQDFTAWFPPAWKVVNPPD</sequence>
<comment type="caution">
    <text evidence="12">The sequence shown here is derived from an EMBL/GenBank/DDBJ whole genome shotgun (WGS) entry which is preliminary data.</text>
</comment>
<keyword evidence="9 10" id="KW-0413">Isomerase</keyword>
<feature type="active site" evidence="10">
    <location>
        <position position="112"/>
    </location>
</feature>
<dbReference type="PROSITE" id="PS51462">
    <property type="entry name" value="NUDIX"/>
    <property type="match status" value="1"/>
</dbReference>
<proteinExistence type="inferred from homology"/>
<dbReference type="AlphaFoldDB" id="A0A9X3MP99"/>
<dbReference type="PANTHER" id="PTHR10885:SF0">
    <property type="entry name" value="ISOPENTENYL-DIPHOSPHATE DELTA-ISOMERASE"/>
    <property type="match status" value="1"/>
</dbReference>
<evidence type="ECO:0000313" key="12">
    <source>
        <dbReference type="EMBL" id="MDA0160144.1"/>
    </source>
</evidence>
<dbReference type="GO" id="GO:0005737">
    <property type="term" value="C:cytoplasm"/>
    <property type="evidence" value="ECO:0007669"/>
    <property type="project" value="UniProtKB-SubCell"/>
</dbReference>
<dbReference type="RefSeq" id="WP_270038911.1">
    <property type="nucleotide sequence ID" value="NZ_JAPDOD010000004.1"/>
</dbReference>
<feature type="binding site" evidence="10">
    <location>
        <position position="67"/>
    </location>
    <ligand>
        <name>Mn(2+)</name>
        <dbReference type="ChEBI" id="CHEBI:29035"/>
    </ligand>
</feature>
<keyword evidence="4 10" id="KW-0963">Cytoplasm</keyword>
<evidence type="ECO:0000256" key="1">
    <source>
        <dbReference type="ARBA" id="ARBA00004826"/>
    </source>
</evidence>
<dbReference type="InterPro" id="IPR011876">
    <property type="entry name" value="IsopentenylPP_isomerase_typ1"/>
</dbReference>